<dbReference type="PANTHER" id="PTHR35176:SF11">
    <property type="entry name" value="PYRIDOXAMINE 5'-PHOSPHATE OXIDASE FAMILY PROTEIN"/>
    <property type="match status" value="1"/>
</dbReference>
<sequence>MAPTFAEVSREKYLLLTTFTKDGKPKPTPVWGVPDGDKLLIITDDGSWKTKRITNTPRVTIQKCGVLGKVKGEPVEAVARMLPKSETRRVFDMIIKRYWNHAWYFIPQAILRGGIDKVHAAIEVTAPPSGPTGGAEPGPNPGR</sequence>
<dbReference type="InterPro" id="IPR052019">
    <property type="entry name" value="F420H2_bilvrd_red/Heme_oxyg"/>
</dbReference>
<dbReference type="InterPro" id="IPR011576">
    <property type="entry name" value="Pyridox_Oxase_N"/>
</dbReference>
<dbReference type="RefSeq" id="WP_070351418.1">
    <property type="nucleotide sequence ID" value="NZ_CP043474.1"/>
</dbReference>
<dbReference type="GO" id="GO:0016627">
    <property type="term" value="F:oxidoreductase activity, acting on the CH-CH group of donors"/>
    <property type="evidence" value="ECO:0007669"/>
    <property type="project" value="TreeGrafter"/>
</dbReference>
<dbReference type="PANTHER" id="PTHR35176">
    <property type="entry name" value="HEME OXYGENASE HI_0854-RELATED"/>
    <property type="match status" value="1"/>
</dbReference>
<organism evidence="4 5">
    <name type="scientific">Mycolicibacterium grossiae</name>
    <dbReference type="NCBI Taxonomy" id="1552759"/>
    <lineage>
        <taxon>Bacteria</taxon>
        <taxon>Bacillati</taxon>
        <taxon>Actinomycetota</taxon>
        <taxon>Actinomycetes</taxon>
        <taxon>Mycobacteriales</taxon>
        <taxon>Mycobacteriaceae</taxon>
        <taxon>Mycolicibacterium</taxon>
    </lineage>
</organism>
<dbReference type="Pfam" id="PF01243">
    <property type="entry name" value="PNPOx_N"/>
    <property type="match status" value="1"/>
</dbReference>
<name>A0A1E8QA23_9MYCO</name>
<dbReference type="OrthoDB" id="5738083at2"/>
<dbReference type="Gene3D" id="2.30.110.10">
    <property type="entry name" value="Electron Transport, Fmn-binding Protein, Chain A"/>
    <property type="match status" value="1"/>
</dbReference>
<dbReference type="SUPFAM" id="SSF50475">
    <property type="entry name" value="FMN-binding split barrel"/>
    <property type="match status" value="1"/>
</dbReference>
<protein>
    <submittedName>
        <fullName evidence="4">PPOX class F420-dependent enzyme</fullName>
    </submittedName>
</protein>
<evidence type="ECO:0000313" key="4">
    <source>
        <dbReference type="EMBL" id="OFJ55428.1"/>
    </source>
</evidence>
<evidence type="ECO:0000256" key="1">
    <source>
        <dbReference type="ARBA" id="ARBA00023002"/>
    </source>
</evidence>
<comment type="caution">
    <text evidence="4">The sequence shown here is derived from an EMBL/GenBank/DDBJ whole genome shotgun (WGS) entry which is preliminary data.</text>
</comment>
<evidence type="ECO:0000256" key="2">
    <source>
        <dbReference type="SAM" id="MobiDB-lite"/>
    </source>
</evidence>
<dbReference type="NCBIfam" id="TIGR03666">
    <property type="entry name" value="Rv2061_F420"/>
    <property type="match status" value="1"/>
</dbReference>
<dbReference type="InterPro" id="IPR012349">
    <property type="entry name" value="Split_barrel_FMN-bd"/>
</dbReference>
<gene>
    <name evidence="4" type="ORF">BEL07_01890</name>
</gene>
<keyword evidence="1" id="KW-0560">Oxidoreductase</keyword>
<keyword evidence="5" id="KW-1185">Reference proteome</keyword>
<dbReference type="GO" id="GO:0005829">
    <property type="term" value="C:cytosol"/>
    <property type="evidence" value="ECO:0007669"/>
    <property type="project" value="TreeGrafter"/>
</dbReference>
<feature type="region of interest" description="Disordered" evidence="2">
    <location>
        <begin position="124"/>
        <end position="143"/>
    </location>
</feature>
<reference evidence="4 5" key="1">
    <citation type="submission" date="2016-09" db="EMBL/GenBank/DDBJ databases">
        <title>genome sequence of Mycobacterium sp. 739 SCH.</title>
        <authorList>
            <person name="Greninger A.L."/>
            <person name="Qin X."/>
            <person name="Jerome K."/>
            <person name="Vora S."/>
            <person name="Quinn K."/>
        </authorList>
    </citation>
    <scope>NUCLEOTIDE SEQUENCE [LARGE SCALE GENOMIC DNA]</scope>
    <source>
        <strain evidence="4 5">SCH</strain>
    </source>
</reference>
<dbReference type="Proteomes" id="UP000178953">
    <property type="component" value="Unassembled WGS sequence"/>
</dbReference>
<feature type="domain" description="Pyridoxamine 5'-phosphate oxidase N-terminal" evidence="3">
    <location>
        <begin position="7"/>
        <end position="107"/>
    </location>
</feature>
<proteinExistence type="predicted"/>
<dbReference type="InterPro" id="IPR019965">
    <property type="entry name" value="PPOX_F420-dep_Rv2061_put"/>
</dbReference>
<dbReference type="GO" id="GO:0070967">
    <property type="term" value="F:coenzyme F420 binding"/>
    <property type="evidence" value="ECO:0007669"/>
    <property type="project" value="TreeGrafter"/>
</dbReference>
<dbReference type="EMBL" id="MCHX01000003">
    <property type="protein sequence ID" value="OFJ55428.1"/>
    <property type="molecule type" value="Genomic_DNA"/>
</dbReference>
<dbReference type="AlphaFoldDB" id="A0A1E8QA23"/>
<evidence type="ECO:0000259" key="3">
    <source>
        <dbReference type="Pfam" id="PF01243"/>
    </source>
</evidence>
<accession>A0A1E8QA23</accession>
<evidence type="ECO:0000313" key="5">
    <source>
        <dbReference type="Proteomes" id="UP000178953"/>
    </source>
</evidence>